<dbReference type="OrthoDB" id="34197at2"/>
<proteinExistence type="predicted"/>
<dbReference type="Proteomes" id="UP000199379">
    <property type="component" value="Unassembled WGS sequence"/>
</dbReference>
<dbReference type="AlphaFoldDB" id="A0A1H7DCR4"/>
<dbReference type="Pfam" id="PF00300">
    <property type="entry name" value="His_Phos_1"/>
    <property type="match status" value="1"/>
</dbReference>
<dbReference type="InterPro" id="IPR029033">
    <property type="entry name" value="His_PPase_superfam"/>
</dbReference>
<reference evidence="1 2" key="1">
    <citation type="submission" date="2016-10" db="EMBL/GenBank/DDBJ databases">
        <authorList>
            <person name="de Groot N.N."/>
        </authorList>
    </citation>
    <scope>NUCLEOTIDE SEQUENCE [LARGE SCALE GENOMIC DNA]</scope>
    <source>
        <strain evidence="1 2">DSM 29340</strain>
    </source>
</reference>
<dbReference type="RefSeq" id="WP_092369250.1">
    <property type="nucleotide sequence ID" value="NZ_BMGV01000009.1"/>
</dbReference>
<evidence type="ECO:0000313" key="2">
    <source>
        <dbReference type="Proteomes" id="UP000199379"/>
    </source>
</evidence>
<keyword evidence="2" id="KW-1185">Reference proteome</keyword>
<dbReference type="CDD" id="cd07067">
    <property type="entry name" value="HP_PGM_like"/>
    <property type="match status" value="1"/>
</dbReference>
<dbReference type="SUPFAM" id="SSF53254">
    <property type="entry name" value="Phosphoglycerate mutase-like"/>
    <property type="match status" value="1"/>
</dbReference>
<dbReference type="EMBL" id="FNYD01000009">
    <property type="protein sequence ID" value="SEJ96025.1"/>
    <property type="molecule type" value="Genomic_DNA"/>
</dbReference>
<dbReference type="Gene3D" id="3.40.50.1240">
    <property type="entry name" value="Phosphoglycerate mutase-like"/>
    <property type="match status" value="1"/>
</dbReference>
<dbReference type="STRING" id="1227549.SAMN05444007_109165"/>
<dbReference type="InterPro" id="IPR013078">
    <property type="entry name" value="His_Pase_superF_clade-1"/>
</dbReference>
<protein>
    <submittedName>
        <fullName evidence="1">Broad specificity phosphatase PhoE</fullName>
    </submittedName>
</protein>
<sequence>MARLVFVTHPDVRVEPALAIPDWGLSAEGRRRAADFAGSPRLASVSAIWSSAEAKAHETALILARALDLPVKVDAQLGENDRSATGYLPPEEFERTAEAFFAAPEQSFRGWERAIDAQERIHAAVRRIVAGHGTGDLMVVSHGAVGTLLYCRLRGLAIDRRHDQPHQGHWWSAELPALVPRHGWRPVG</sequence>
<organism evidence="1 2">
    <name type="scientific">Cribrihabitans marinus</name>
    <dbReference type="NCBI Taxonomy" id="1227549"/>
    <lineage>
        <taxon>Bacteria</taxon>
        <taxon>Pseudomonadati</taxon>
        <taxon>Pseudomonadota</taxon>
        <taxon>Alphaproteobacteria</taxon>
        <taxon>Rhodobacterales</taxon>
        <taxon>Paracoccaceae</taxon>
        <taxon>Cribrihabitans</taxon>
    </lineage>
</organism>
<name>A0A1H7DCR4_9RHOB</name>
<evidence type="ECO:0000313" key="1">
    <source>
        <dbReference type="EMBL" id="SEJ96025.1"/>
    </source>
</evidence>
<accession>A0A1H7DCR4</accession>
<gene>
    <name evidence="1" type="ORF">SAMN05444007_109165</name>
</gene>